<comment type="caution">
    <text evidence="1">The sequence shown here is derived from an EMBL/GenBank/DDBJ whole genome shotgun (WGS) entry which is preliminary data.</text>
</comment>
<gene>
    <name evidence="1" type="ORF">RF11_03044</name>
</gene>
<evidence type="ECO:0000313" key="1">
    <source>
        <dbReference type="EMBL" id="KII68839.1"/>
    </source>
</evidence>
<sequence length="116" mass="13713">MAIQDCFIFGHKFGTVYHDEEKQEAFYKRGDEIREQHRKSHTCAKTSFNLSEYEDNIQKAFKDYDKFNINKDLPVFGEITYTCTWLLTLAACRKCIDVYGHLCEFLKDKQREVVAP</sequence>
<dbReference type="Proteomes" id="UP000031668">
    <property type="component" value="Unassembled WGS sequence"/>
</dbReference>
<keyword evidence="2" id="KW-1185">Reference proteome</keyword>
<reference evidence="1 2" key="1">
    <citation type="journal article" date="2014" name="Genome Biol. Evol.">
        <title>The genome of the myxosporean Thelohanellus kitauei shows adaptations to nutrient acquisition within its fish host.</title>
        <authorList>
            <person name="Yang Y."/>
            <person name="Xiong J."/>
            <person name="Zhou Z."/>
            <person name="Huo F."/>
            <person name="Miao W."/>
            <person name="Ran C."/>
            <person name="Liu Y."/>
            <person name="Zhang J."/>
            <person name="Feng J."/>
            <person name="Wang M."/>
            <person name="Wang M."/>
            <person name="Wang L."/>
            <person name="Yao B."/>
        </authorList>
    </citation>
    <scope>NUCLEOTIDE SEQUENCE [LARGE SCALE GENOMIC DNA]</scope>
    <source>
        <strain evidence="1">Wuqing</strain>
    </source>
</reference>
<protein>
    <submittedName>
        <fullName evidence="1">Uncharacterized protein</fullName>
    </submittedName>
</protein>
<organism evidence="1 2">
    <name type="scientific">Thelohanellus kitauei</name>
    <name type="common">Myxosporean</name>
    <dbReference type="NCBI Taxonomy" id="669202"/>
    <lineage>
        <taxon>Eukaryota</taxon>
        <taxon>Metazoa</taxon>
        <taxon>Cnidaria</taxon>
        <taxon>Myxozoa</taxon>
        <taxon>Myxosporea</taxon>
        <taxon>Bivalvulida</taxon>
        <taxon>Platysporina</taxon>
        <taxon>Myxobolidae</taxon>
        <taxon>Thelohanellus</taxon>
    </lineage>
</organism>
<accession>A0A0C2ITS6</accession>
<proteinExistence type="predicted"/>
<dbReference type="EMBL" id="JWZT01002700">
    <property type="protein sequence ID" value="KII68839.1"/>
    <property type="molecule type" value="Genomic_DNA"/>
</dbReference>
<name>A0A0C2ITS6_THEKT</name>
<evidence type="ECO:0000313" key="2">
    <source>
        <dbReference type="Proteomes" id="UP000031668"/>
    </source>
</evidence>
<dbReference type="AlphaFoldDB" id="A0A0C2ITS6"/>